<proteinExistence type="predicted"/>
<accession>A0A330GVS0</accession>
<dbReference type="RefSeq" id="WP_146767926.1">
    <property type="nucleotide sequence ID" value="NZ_QMBQ01000002.1"/>
</dbReference>
<name>A0A330GVS0_9HYPH</name>
<organism evidence="1 2">
    <name type="scientific">Mesorhizobium atlanticum</name>
    <dbReference type="NCBI Taxonomy" id="2233532"/>
    <lineage>
        <taxon>Bacteria</taxon>
        <taxon>Pseudomonadati</taxon>
        <taxon>Pseudomonadota</taxon>
        <taxon>Alphaproteobacteria</taxon>
        <taxon>Hyphomicrobiales</taxon>
        <taxon>Phyllobacteriaceae</taxon>
        <taxon>Mesorhizobium</taxon>
    </lineage>
</organism>
<dbReference type="EMBL" id="QMBQ01000002">
    <property type="protein sequence ID" value="RAZ78439.1"/>
    <property type="molecule type" value="Genomic_DNA"/>
</dbReference>
<evidence type="ECO:0000313" key="1">
    <source>
        <dbReference type="EMBL" id="RAZ78439.1"/>
    </source>
</evidence>
<sequence length="375" mass="42173">MIDWIPMVVLPNAVLREAIDMADFAMVPPSDARVKAACRRQPRLRKFLHRFTDAFGQKIEPAVLMIREDAPMRYRGTAPVAGFRDAVAISTLTGGRATMISHNAGMRRPIWAESFAIYPWMLDRLGEDLIANTPSMMGVHTVDLFHGQSFAGFSPAEVGASEIDRPLFEALSRCWVQRFASEDVEWEDRAIFRSLNMAYQACMMPGGQEATFYDIGRLITLWVSAFEILLHTGPNGGSGKIQVMDMLDGADWCDKRLSELAHPVRANKASTKNRTLASSIYYRIDGLRSDFVHGNDVTQDLLVTDNGTNLLHVAACLYRVVLTTKLGIRRPIFADDDEEERKFLPHFSEYVDWKDPQDRHERAILKAAALPEADP</sequence>
<evidence type="ECO:0000313" key="2">
    <source>
        <dbReference type="Proteomes" id="UP000251956"/>
    </source>
</evidence>
<comment type="caution">
    <text evidence="1">The sequence shown here is derived from an EMBL/GenBank/DDBJ whole genome shotgun (WGS) entry which is preliminary data.</text>
</comment>
<dbReference type="OrthoDB" id="8109024at2"/>
<reference evidence="2" key="1">
    <citation type="submission" date="2018-06" db="EMBL/GenBank/DDBJ databases">
        <authorList>
            <person name="Helene L.C."/>
            <person name="Dall'Agnol R."/>
            <person name="Delamuta J.R."/>
            <person name="Hungria M."/>
        </authorList>
    </citation>
    <scope>NUCLEOTIDE SEQUENCE [LARGE SCALE GENOMIC DNA]</scope>
    <source>
        <strain evidence="2">CNPSo 3140</strain>
    </source>
</reference>
<keyword evidence="2" id="KW-1185">Reference proteome</keyword>
<dbReference type="Proteomes" id="UP000251956">
    <property type="component" value="Unassembled WGS sequence"/>
</dbReference>
<evidence type="ECO:0008006" key="3">
    <source>
        <dbReference type="Google" id="ProtNLM"/>
    </source>
</evidence>
<protein>
    <recommendedName>
        <fullName evidence="3">Apea-like HEPN domain-containing protein</fullName>
    </recommendedName>
</protein>
<dbReference type="AlphaFoldDB" id="A0A330GVS0"/>
<gene>
    <name evidence="1" type="ORF">DPM35_07685</name>
</gene>
<reference evidence="1 2" key="2">
    <citation type="submission" date="2018-07" db="EMBL/GenBank/DDBJ databases">
        <title>Diversity of Mesorhizobium strains in Brazil.</title>
        <authorList>
            <person name="Helene L.C.F."/>
            <person name="Dall'Agnol R."/>
            <person name="Delamuta J.R.M."/>
            <person name="Hungria M."/>
        </authorList>
    </citation>
    <scope>NUCLEOTIDE SEQUENCE [LARGE SCALE GENOMIC DNA]</scope>
    <source>
        <strain evidence="1 2">CNPSo 3140</strain>
    </source>
</reference>